<feature type="transmembrane region" description="Helical" evidence="2">
    <location>
        <begin position="203"/>
        <end position="222"/>
    </location>
</feature>
<accession>A0ABS5QTK1</accession>
<organism evidence="4 5">
    <name type="scientific">Fructobacillus papyrifericola</name>
    <dbReference type="NCBI Taxonomy" id="2713172"/>
    <lineage>
        <taxon>Bacteria</taxon>
        <taxon>Bacillati</taxon>
        <taxon>Bacillota</taxon>
        <taxon>Bacilli</taxon>
        <taxon>Lactobacillales</taxon>
        <taxon>Lactobacillaceae</taxon>
        <taxon>Fructobacillus</taxon>
    </lineage>
</organism>
<comment type="caution">
    <text evidence="4">The sequence shown here is derived from an EMBL/GenBank/DDBJ whole genome shotgun (WGS) entry which is preliminary data.</text>
</comment>
<keyword evidence="4" id="KW-0378">Hydrolase</keyword>
<evidence type="ECO:0000313" key="4">
    <source>
        <dbReference type="EMBL" id="MBS9336535.1"/>
    </source>
</evidence>
<feature type="transmembrane region" description="Helical" evidence="2">
    <location>
        <begin position="33"/>
        <end position="51"/>
    </location>
</feature>
<evidence type="ECO:0000256" key="2">
    <source>
        <dbReference type="SAM" id="Phobius"/>
    </source>
</evidence>
<dbReference type="PANTHER" id="PTHR36435">
    <property type="entry name" value="SLR1288 PROTEIN"/>
    <property type="match status" value="1"/>
</dbReference>
<dbReference type="GO" id="GO:0008237">
    <property type="term" value="F:metallopeptidase activity"/>
    <property type="evidence" value="ECO:0007669"/>
    <property type="project" value="UniProtKB-KW"/>
</dbReference>
<dbReference type="EMBL" id="JAAMFJ010000002">
    <property type="protein sequence ID" value="MBS9336535.1"/>
    <property type="molecule type" value="Genomic_DNA"/>
</dbReference>
<feature type="transmembrane region" description="Helical" evidence="2">
    <location>
        <begin position="105"/>
        <end position="128"/>
    </location>
</feature>
<keyword evidence="5" id="KW-1185">Reference proteome</keyword>
<reference evidence="4 5" key="1">
    <citation type="submission" date="2020-02" db="EMBL/GenBank/DDBJ databases">
        <title>Fructobacillus sp. isolated from paper mulberry of Taiwan.</title>
        <authorList>
            <person name="Lin S.-T."/>
        </authorList>
    </citation>
    <scope>NUCLEOTIDE SEQUENCE [LARGE SCALE GENOMIC DNA]</scope>
    <source>
        <strain evidence="4 5">M1-21</strain>
    </source>
</reference>
<dbReference type="Pfam" id="PF02517">
    <property type="entry name" value="Rce1-like"/>
    <property type="match status" value="1"/>
</dbReference>
<evidence type="ECO:0000256" key="1">
    <source>
        <dbReference type="ARBA" id="ARBA00009067"/>
    </source>
</evidence>
<dbReference type="PANTHER" id="PTHR36435:SF1">
    <property type="entry name" value="CAAX AMINO TERMINAL PROTEASE FAMILY PROTEIN"/>
    <property type="match status" value="1"/>
</dbReference>
<keyword evidence="2" id="KW-0472">Membrane</keyword>
<dbReference type="InterPro" id="IPR003675">
    <property type="entry name" value="Rce1/LyrA-like_dom"/>
</dbReference>
<keyword evidence="4" id="KW-0482">Metalloprotease</keyword>
<feature type="transmembrane region" description="Helical" evidence="2">
    <location>
        <begin position="149"/>
        <end position="166"/>
    </location>
</feature>
<comment type="similarity">
    <text evidence="1">Belongs to the UPF0177 family.</text>
</comment>
<gene>
    <name evidence="4" type="ORF">G6R28_04730</name>
</gene>
<keyword evidence="2" id="KW-1133">Transmembrane helix</keyword>
<proteinExistence type="inferred from homology"/>
<dbReference type="RefSeq" id="WP_213793089.1">
    <property type="nucleotide sequence ID" value="NZ_JAAMFJ010000002.1"/>
</dbReference>
<protein>
    <submittedName>
        <fullName evidence="4">CPBP family intramembrane metalloprotease</fullName>
    </submittedName>
</protein>
<sequence length="224" mass="25503">MAIVRKISLFILLVCLAKWVGYTAASADMVPMQLLATAFYCFGIFLSVWLVRKNATDQQRFVKLNGHDCFVIVRNLFLQFVLYRLLRFIGLYLGLNVHSVNQAAILQHLQGLSAAELVLMFSFIMVWGPIFEELVFRGYVMNAFTKKKLTLGMAFVSALIFAYLHLQTLFITWDNLLVFVLYFKSAFLLALTYRQTKKLTASMAQHAISNAIVSIPVIIWLVNG</sequence>
<keyword evidence="2" id="KW-0812">Transmembrane</keyword>
<dbReference type="Proteomes" id="UP000735205">
    <property type="component" value="Unassembled WGS sequence"/>
</dbReference>
<evidence type="ECO:0000259" key="3">
    <source>
        <dbReference type="Pfam" id="PF02517"/>
    </source>
</evidence>
<name>A0ABS5QTK1_9LACO</name>
<keyword evidence="4" id="KW-0645">Protease</keyword>
<evidence type="ECO:0000313" key="5">
    <source>
        <dbReference type="Proteomes" id="UP000735205"/>
    </source>
</evidence>
<dbReference type="InterPro" id="IPR052710">
    <property type="entry name" value="CAAX_protease"/>
</dbReference>
<feature type="transmembrane region" description="Helical" evidence="2">
    <location>
        <begin position="172"/>
        <end position="191"/>
    </location>
</feature>
<feature type="domain" description="CAAX prenyl protease 2/Lysostaphin resistance protein A-like" evidence="3">
    <location>
        <begin position="116"/>
        <end position="212"/>
    </location>
</feature>
<feature type="transmembrane region" description="Helical" evidence="2">
    <location>
        <begin position="72"/>
        <end position="93"/>
    </location>
</feature>